<proteinExistence type="predicted"/>
<dbReference type="EMBL" id="CP027843">
    <property type="protein sequence ID" value="AVQ10785.1"/>
    <property type="molecule type" value="Genomic_DNA"/>
</dbReference>
<protein>
    <submittedName>
        <fullName evidence="1">Uncharacterized protein</fullName>
    </submittedName>
</protein>
<reference evidence="1 2" key="1">
    <citation type="journal article" date="2015" name="Genome Announc.">
        <title>Draft Genome Sequences of Leptospira santarosai Strains U160, U164, and U233, Isolated from Asymptomatic Cattle.</title>
        <authorList>
            <person name="Kremer F.S."/>
            <person name="Eslabao M.R."/>
            <person name="Provisor M."/>
            <person name="Woloski R.D."/>
            <person name="Ramires O.V."/>
            <person name="Moreno L.Z."/>
            <person name="Moreno A.M."/>
            <person name="Hamond C."/>
            <person name="Lilenbaum W."/>
            <person name="Dellagostin O.A."/>
        </authorList>
    </citation>
    <scope>NUCLEOTIDE SEQUENCE [LARGE SCALE GENOMIC DNA]</scope>
    <source>
        <strain evidence="1 2">U160</strain>
    </source>
</reference>
<sequence>MGFVFRNLKKIVSIFMDYYLRNMLFYKVL</sequence>
<evidence type="ECO:0000313" key="1">
    <source>
        <dbReference type="EMBL" id="AVQ10785.1"/>
    </source>
</evidence>
<name>A0A2P1QPG7_9LEPT</name>
<dbReference type="AlphaFoldDB" id="A0A2P1QPG7"/>
<dbReference type="Proteomes" id="UP000033961">
    <property type="component" value="Chromosome I"/>
</dbReference>
<gene>
    <name evidence="1" type="ORF">XB16_0438</name>
</gene>
<accession>A0A2P1QPG7</accession>
<evidence type="ECO:0000313" key="2">
    <source>
        <dbReference type="Proteomes" id="UP000033961"/>
    </source>
</evidence>
<organism evidence="1 2">
    <name type="scientific">Leptospira santarosai</name>
    <dbReference type="NCBI Taxonomy" id="28183"/>
    <lineage>
        <taxon>Bacteria</taxon>
        <taxon>Pseudomonadati</taxon>
        <taxon>Spirochaetota</taxon>
        <taxon>Spirochaetia</taxon>
        <taxon>Leptospirales</taxon>
        <taxon>Leptospiraceae</taxon>
        <taxon>Leptospira</taxon>
    </lineage>
</organism>